<dbReference type="EC" id="1.1.1.31" evidence="3"/>
<dbReference type="AlphaFoldDB" id="M7SYR3"/>
<dbReference type="GO" id="GO:0050661">
    <property type="term" value="F:NADP binding"/>
    <property type="evidence" value="ECO:0007669"/>
    <property type="project" value="InterPro"/>
</dbReference>
<dbReference type="SUPFAM" id="SSF51735">
    <property type="entry name" value="NAD(P)-binding Rossmann-fold domains"/>
    <property type="match status" value="1"/>
</dbReference>
<dbReference type="Proteomes" id="UP000012174">
    <property type="component" value="Unassembled WGS sequence"/>
</dbReference>
<feature type="domain" description="3-hydroxyisobutyrate dehydrogenase-like NAD-binding" evidence="10">
    <location>
        <begin position="182"/>
        <end position="309"/>
    </location>
</feature>
<comment type="pathway">
    <text evidence="1">Amino-acid degradation; L-valine degradation.</text>
</comment>
<dbReference type="PIRSF" id="PIRSF000103">
    <property type="entry name" value="HIBADH"/>
    <property type="match status" value="1"/>
</dbReference>
<dbReference type="PANTHER" id="PTHR22981">
    <property type="entry name" value="3-HYDROXYISOBUTYRATE DEHYDROGENASE-RELATED"/>
    <property type="match status" value="1"/>
</dbReference>
<comment type="catalytic activity">
    <reaction evidence="7">
        <text>3-hydroxy-2-methylpropanoate + NAD(+) = 2-methyl-3-oxopropanoate + NADH + H(+)</text>
        <dbReference type="Rhea" id="RHEA:17681"/>
        <dbReference type="ChEBI" id="CHEBI:11805"/>
        <dbReference type="ChEBI" id="CHEBI:15378"/>
        <dbReference type="ChEBI" id="CHEBI:57540"/>
        <dbReference type="ChEBI" id="CHEBI:57700"/>
        <dbReference type="ChEBI" id="CHEBI:57945"/>
        <dbReference type="EC" id="1.1.1.31"/>
    </reaction>
</comment>
<dbReference type="Pfam" id="PF14833">
    <property type="entry name" value="NAD_binding_11"/>
    <property type="match status" value="1"/>
</dbReference>
<reference evidence="12" key="1">
    <citation type="journal article" date="2013" name="Genome Announc.">
        <title>Draft genome sequence of the grapevine dieback fungus Eutypa lata UCR-EL1.</title>
        <authorList>
            <person name="Blanco-Ulate B."/>
            <person name="Rolshausen P.E."/>
            <person name="Cantu D."/>
        </authorList>
    </citation>
    <scope>NUCLEOTIDE SEQUENCE [LARGE SCALE GENOMIC DNA]</scope>
    <source>
        <strain evidence="12">UCR-EL1</strain>
    </source>
</reference>
<dbReference type="PANTHER" id="PTHR22981:SF7">
    <property type="entry name" value="3-HYDROXYISOBUTYRATE DEHYDROGENASE, MITOCHONDRIAL"/>
    <property type="match status" value="1"/>
</dbReference>
<keyword evidence="4" id="KW-0101">Branched-chain amino acid catabolism</keyword>
<dbReference type="STRING" id="1287681.M7SYR3"/>
<comment type="similarity">
    <text evidence="2">Belongs to the HIBADH-related family. 3-hydroxyisobutyrate dehydrogenase subfamily.</text>
</comment>
<keyword evidence="6" id="KW-0520">NAD</keyword>
<dbReference type="GO" id="GO:0008442">
    <property type="term" value="F:3-hydroxyisobutyrate dehydrogenase activity"/>
    <property type="evidence" value="ECO:0007669"/>
    <property type="project" value="UniProtKB-EC"/>
</dbReference>
<dbReference type="InterPro" id="IPR002204">
    <property type="entry name" value="3-OH-isobutyrate_DH-rel_CS"/>
</dbReference>
<dbReference type="GO" id="GO:0005739">
    <property type="term" value="C:mitochondrion"/>
    <property type="evidence" value="ECO:0007669"/>
    <property type="project" value="TreeGrafter"/>
</dbReference>
<dbReference type="PROSITE" id="PS00895">
    <property type="entry name" value="3_HYDROXYISOBUT_DH"/>
    <property type="match status" value="1"/>
</dbReference>
<dbReference type="Pfam" id="PF03446">
    <property type="entry name" value="NAD_binding_2"/>
    <property type="match status" value="1"/>
</dbReference>
<dbReference type="InterPro" id="IPR036291">
    <property type="entry name" value="NAD(P)-bd_dom_sf"/>
</dbReference>
<dbReference type="InterPro" id="IPR029154">
    <property type="entry name" value="HIBADH-like_NADP-bd"/>
</dbReference>
<gene>
    <name evidence="11" type="ORF">UCREL1_3303</name>
</gene>
<evidence type="ECO:0000256" key="1">
    <source>
        <dbReference type="ARBA" id="ARBA00005109"/>
    </source>
</evidence>
<dbReference type="HOGENOM" id="CLU_035117_6_1_1"/>
<evidence type="ECO:0000256" key="6">
    <source>
        <dbReference type="ARBA" id="ARBA00023027"/>
    </source>
</evidence>
<dbReference type="Gene3D" id="3.40.50.720">
    <property type="entry name" value="NAD(P)-binding Rossmann-like Domain"/>
    <property type="match status" value="1"/>
</dbReference>
<dbReference type="GO" id="GO:0006574">
    <property type="term" value="P:L-valine catabolic process"/>
    <property type="evidence" value="ECO:0007669"/>
    <property type="project" value="TreeGrafter"/>
</dbReference>
<name>M7SYR3_EUTLA</name>
<dbReference type="eggNOG" id="KOG0409">
    <property type="taxonomic scope" value="Eukaryota"/>
</dbReference>
<evidence type="ECO:0000256" key="3">
    <source>
        <dbReference type="ARBA" id="ARBA00012991"/>
    </source>
</evidence>
<dbReference type="GO" id="GO:0051287">
    <property type="term" value="F:NAD binding"/>
    <property type="evidence" value="ECO:0007669"/>
    <property type="project" value="InterPro"/>
</dbReference>
<feature type="active site" evidence="8">
    <location>
        <position position="188"/>
    </location>
</feature>
<protein>
    <recommendedName>
        <fullName evidence="3">3-hydroxyisobutyrate dehydrogenase</fullName>
        <ecNumber evidence="3">1.1.1.31</ecNumber>
    </recommendedName>
</protein>
<dbReference type="OrthoDB" id="21615at2759"/>
<organism evidence="11 12">
    <name type="scientific">Eutypa lata (strain UCR-EL1)</name>
    <name type="common">Grapevine dieback disease fungus</name>
    <name type="synonym">Eutypa armeniacae</name>
    <dbReference type="NCBI Taxonomy" id="1287681"/>
    <lineage>
        <taxon>Eukaryota</taxon>
        <taxon>Fungi</taxon>
        <taxon>Dikarya</taxon>
        <taxon>Ascomycota</taxon>
        <taxon>Pezizomycotina</taxon>
        <taxon>Sordariomycetes</taxon>
        <taxon>Xylariomycetidae</taxon>
        <taxon>Xylariales</taxon>
        <taxon>Diatrypaceae</taxon>
        <taxon>Eutypa</taxon>
    </lineage>
</organism>
<dbReference type="SUPFAM" id="SSF48179">
    <property type="entry name" value="6-phosphogluconate dehydrogenase C-terminal domain-like"/>
    <property type="match status" value="1"/>
</dbReference>
<evidence type="ECO:0000259" key="10">
    <source>
        <dbReference type="Pfam" id="PF14833"/>
    </source>
</evidence>
<dbReference type="EMBL" id="KB706037">
    <property type="protein sequence ID" value="EMR69673.1"/>
    <property type="molecule type" value="Genomic_DNA"/>
</dbReference>
<keyword evidence="12" id="KW-1185">Reference proteome</keyword>
<evidence type="ECO:0000256" key="7">
    <source>
        <dbReference type="ARBA" id="ARBA00049197"/>
    </source>
</evidence>
<evidence type="ECO:0000256" key="8">
    <source>
        <dbReference type="PIRSR" id="PIRSR000103-1"/>
    </source>
</evidence>
<evidence type="ECO:0000313" key="11">
    <source>
        <dbReference type="EMBL" id="EMR69673.1"/>
    </source>
</evidence>
<dbReference type="InterPro" id="IPR015815">
    <property type="entry name" value="HIBADH-related"/>
</dbReference>
<feature type="domain" description="6-phosphogluconate dehydrogenase NADP-binding" evidence="9">
    <location>
        <begin position="8"/>
        <end position="179"/>
    </location>
</feature>
<evidence type="ECO:0000256" key="2">
    <source>
        <dbReference type="ARBA" id="ARBA00006013"/>
    </source>
</evidence>
<sequence>MALLEVTYGFIGLGIMGWGMAQSLRAQMPKSSTLVVCELVQARRDKFIAETEGLITAENTPRAVAEKADVIITMLPKDPHVQDVFLRPETGLLSIPRSRTLKLFIDCSTIDVKTSLLIREEVENSGLGDFADAPVSGGPNGAAAGSLTFMIGTNSQEVADRVRAVVGTMGKAGNIFYCGPGGAGLATKQINNYLSAVSILGVSEAMNMGVRYGLDPKVLAGVINVSSGKCYNSLDQNPVKGVTATAASAKDFEGGFSVELCKGVIDMAVDLGKEVGAKSVLSEVVQDTFGRAVKSDRCAGKDCRSIYRLFAEDDGKALD</sequence>
<dbReference type="KEGG" id="ela:UCREL1_3303"/>
<evidence type="ECO:0000256" key="4">
    <source>
        <dbReference type="ARBA" id="ARBA00022456"/>
    </source>
</evidence>
<evidence type="ECO:0000256" key="5">
    <source>
        <dbReference type="ARBA" id="ARBA00023002"/>
    </source>
</evidence>
<proteinExistence type="inferred from homology"/>
<accession>M7SYR3</accession>
<evidence type="ECO:0000259" key="9">
    <source>
        <dbReference type="Pfam" id="PF03446"/>
    </source>
</evidence>
<dbReference type="InterPro" id="IPR013328">
    <property type="entry name" value="6PGD_dom2"/>
</dbReference>
<dbReference type="InterPro" id="IPR008927">
    <property type="entry name" value="6-PGluconate_DH-like_C_sf"/>
</dbReference>
<dbReference type="InterPro" id="IPR006115">
    <property type="entry name" value="6PGDH_NADP-bd"/>
</dbReference>
<dbReference type="OMA" id="KPRRDEF"/>
<dbReference type="Gene3D" id="1.10.1040.10">
    <property type="entry name" value="N-(1-d-carboxylethyl)-l-norvaline Dehydrogenase, domain 2"/>
    <property type="match status" value="1"/>
</dbReference>
<keyword evidence="5" id="KW-0560">Oxidoreductase</keyword>
<evidence type="ECO:0000313" key="12">
    <source>
        <dbReference type="Proteomes" id="UP000012174"/>
    </source>
</evidence>